<dbReference type="Pfam" id="PF02518">
    <property type="entry name" value="HATPase_c"/>
    <property type="match status" value="1"/>
</dbReference>
<accession>A0A930VNX9</accession>
<feature type="domain" description="Signal transduction histidine kinase subgroup 3 dimerisation and phosphoacceptor" evidence="11">
    <location>
        <begin position="208"/>
        <end position="267"/>
    </location>
</feature>
<evidence type="ECO:0000256" key="9">
    <source>
        <dbReference type="SAM" id="Phobius"/>
    </source>
</evidence>
<evidence type="ECO:0000256" key="7">
    <source>
        <dbReference type="ARBA" id="ARBA00022840"/>
    </source>
</evidence>
<keyword evidence="7" id="KW-0067">ATP-binding</keyword>
<dbReference type="EMBL" id="JADKPO010000042">
    <property type="protein sequence ID" value="MBF4770238.1"/>
    <property type="molecule type" value="Genomic_DNA"/>
</dbReference>
<keyword evidence="5" id="KW-0547">Nucleotide-binding</keyword>
<dbReference type="RefSeq" id="WP_194698380.1">
    <property type="nucleotide sequence ID" value="NZ_JADKPO010000042.1"/>
</dbReference>
<reference evidence="12" key="1">
    <citation type="submission" date="2020-11" db="EMBL/GenBank/DDBJ databases">
        <title>Nocardioides cynanchi sp. nov., isolated from soil of rhizosphere of Cynanchum wilfordii.</title>
        <authorList>
            <person name="Lee J.-S."/>
            <person name="Suh M.K."/>
            <person name="Kim J.-S."/>
        </authorList>
    </citation>
    <scope>NUCLEOTIDE SEQUENCE</scope>
    <source>
        <strain evidence="12">KCTC 19276</strain>
    </source>
</reference>
<evidence type="ECO:0000256" key="6">
    <source>
        <dbReference type="ARBA" id="ARBA00022777"/>
    </source>
</evidence>
<organism evidence="12 13">
    <name type="scientific">Nocardioides agariphilus</name>
    <dbReference type="NCBI Taxonomy" id="433664"/>
    <lineage>
        <taxon>Bacteria</taxon>
        <taxon>Bacillati</taxon>
        <taxon>Actinomycetota</taxon>
        <taxon>Actinomycetes</taxon>
        <taxon>Propionibacteriales</taxon>
        <taxon>Nocardioidaceae</taxon>
        <taxon>Nocardioides</taxon>
    </lineage>
</organism>
<keyword evidence="8" id="KW-0902">Two-component regulatory system</keyword>
<dbReference type="PANTHER" id="PTHR24421">
    <property type="entry name" value="NITRATE/NITRITE SENSOR PROTEIN NARX-RELATED"/>
    <property type="match status" value="1"/>
</dbReference>
<feature type="transmembrane region" description="Helical" evidence="9">
    <location>
        <begin position="38"/>
        <end position="67"/>
    </location>
</feature>
<gene>
    <name evidence="12" type="ORF">ISU10_20885</name>
</gene>
<evidence type="ECO:0000256" key="2">
    <source>
        <dbReference type="ARBA" id="ARBA00012438"/>
    </source>
</evidence>
<sequence>MNERRQSWLPDAAAGVGVLCFGIAEAWAAQADTETRVLMLGLAVAVAVTASLSRQMPSVALALVWAIGAWQLVSETQMMFVELALISVAFGTARWGTVPTVIAGGASIPAGTGITLFALTNFDYGARALIRVRPKLFEAFYSIGDTWLAGVTVVAIAFLGLPWVAGLALRFAARARDSRARQVAAEEQAAQAVRAGDQAREIAGLREEQARLARDVHDAVGHSLAVILAQAESAQYLGDDPDRLRTTMANIATSARSSLQDVRQVLSPGQHPPQSPRAIEALIAGVRSSGHEVVLRELGTPQPLPPDLEVVVYRVVQEMLTNAVKHGDRDEPVFVELHWPDGAFAGELLIEVRNAVPLPASQGSQTAPIAVAGSVAGLGLHGMRQRLSAAGGRLDARLREGLDGQGTTFSASAWVPVTSRQEVR</sequence>
<dbReference type="GO" id="GO:0005524">
    <property type="term" value="F:ATP binding"/>
    <property type="evidence" value="ECO:0007669"/>
    <property type="project" value="UniProtKB-KW"/>
</dbReference>
<dbReference type="AlphaFoldDB" id="A0A930VNX9"/>
<evidence type="ECO:0000313" key="12">
    <source>
        <dbReference type="EMBL" id="MBF4770238.1"/>
    </source>
</evidence>
<proteinExistence type="predicted"/>
<keyword evidence="9" id="KW-1133">Transmembrane helix</keyword>
<keyword evidence="13" id="KW-1185">Reference proteome</keyword>
<dbReference type="PANTHER" id="PTHR24421:SF10">
    <property type="entry name" value="NITRATE_NITRITE SENSOR PROTEIN NARQ"/>
    <property type="match status" value="1"/>
</dbReference>
<evidence type="ECO:0000313" key="13">
    <source>
        <dbReference type="Proteomes" id="UP000660668"/>
    </source>
</evidence>
<dbReference type="InterPro" id="IPR003594">
    <property type="entry name" value="HATPase_dom"/>
</dbReference>
<feature type="transmembrane region" description="Helical" evidence="9">
    <location>
        <begin position="102"/>
        <end position="126"/>
    </location>
</feature>
<dbReference type="InterPro" id="IPR050482">
    <property type="entry name" value="Sensor_HK_TwoCompSys"/>
</dbReference>
<keyword evidence="9" id="KW-0472">Membrane</keyword>
<dbReference type="InterPro" id="IPR036890">
    <property type="entry name" value="HATPase_C_sf"/>
</dbReference>
<feature type="transmembrane region" description="Helical" evidence="9">
    <location>
        <begin position="147"/>
        <end position="169"/>
    </location>
</feature>
<name>A0A930VNX9_9ACTN</name>
<evidence type="ECO:0000256" key="3">
    <source>
        <dbReference type="ARBA" id="ARBA00022553"/>
    </source>
</evidence>
<comment type="catalytic activity">
    <reaction evidence="1">
        <text>ATP + protein L-histidine = ADP + protein N-phospho-L-histidine.</text>
        <dbReference type="EC" id="2.7.13.3"/>
    </reaction>
</comment>
<evidence type="ECO:0000259" key="11">
    <source>
        <dbReference type="Pfam" id="PF07730"/>
    </source>
</evidence>
<keyword evidence="9" id="KW-0812">Transmembrane</keyword>
<evidence type="ECO:0000256" key="4">
    <source>
        <dbReference type="ARBA" id="ARBA00022679"/>
    </source>
</evidence>
<keyword evidence="6" id="KW-0418">Kinase</keyword>
<comment type="caution">
    <text evidence="12">The sequence shown here is derived from an EMBL/GenBank/DDBJ whole genome shotgun (WGS) entry which is preliminary data.</text>
</comment>
<dbReference type="GO" id="GO:0016020">
    <property type="term" value="C:membrane"/>
    <property type="evidence" value="ECO:0007669"/>
    <property type="project" value="InterPro"/>
</dbReference>
<dbReference type="InterPro" id="IPR011712">
    <property type="entry name" value="Sig_transdc_His_kin_sub3_dim/P"/>
</dbReference>
<dbReference type="Proteomes" id="UP000660668">
    <property type="component" value="Unassembled WGS sequence"/>
</dbReference>
<keyword evidence="3" id="KW-0597">Phosphoprotein</keyword>
<feature type="domain" description="Histidine kinase/HSP90-like ATPase" evidence="10">
    <location>
        <begin position="311"/>
        <end position="411"/>
    </location>
</feature>
<evidence type="ECO:0000256" key="8">
    <source>
        <dbReference type="ARBA" id="ARBA00023012"/>
    </source>
</evidence>
<dbReference type="CDD" id="cd16917">
    <property type="entry name" value="HATPase_UhpB-NarQ-NarX-like"/>
    <property type="match status" value="1"/>
</dbReference>
<dbReference type="Pfam" id="PF07730">
    <property type="entry name" value="HisKA_3"/>
    <property type="match status" value="1"/>
</dbReference>
<evidence type="ECO:0000256" key="5">
    <source>
        <dbReference type="ARBA" id="ARBA00022741"/>
    </source>
</evidence>
<keyword evidence="4" id="KW-0808">Transferase</keyword>
<dbReference type="EC" id="2.7.13.3" evidence="2"/>
<evidence type="ECO:0000256" key="1">
    <source>
        <dbReference type="ARBA" id="ARBA00000085"/>
    </source>
</evidence>
<dbReference type="Gene3D" id="3.30.565.10">
    <property type="entry name" value="Histidine kinase-like ATPase, C-terminal domain"/>
    <property type="match status" value="1"/>
</dbReference>
<dbReference type="GO" id="GO:0000155">
    <property type="term" value="F:phosphorelay sensor kinase activity"/>
    <property type="evidence" value="ECO:0007669"/>
    <property type="project" value="InterPro"/>
</dbReference>
<dbReference type="Gene3D" id="1.20.5.1930">
    <property type="match status" value="1"/>
</dbReference>
<protein>
    <recommendedName>
        <fullName evidence="2">histidine kinase</fullName>
        <ecNumber evidence="2">2.7.13.3</ecNumber>
    </recommendedName>
</protein>
<dbReference type="SUPFAM" id="SSF55874">
    <property type="entry name" value="ATPase domain of HSP90 chaperone/DNA topoisomerase II/histidine kinase"/>
    <property type="match status" value="1"/>
</dbReference>
<evidence type="ECO:0000259" key="10">
    <source>
        <dbReference type="Pfam" id="PF02518"/>
    </source>
</evidence>
<dbReference type="GO" id="GO:0046983">
    <property type="term" value="F:protein dimerization activity"/>
    <property type="evidence" value="ECO:0007669"/>
    <property type="project" value="InterPro"/>
</dbReference>